<organism evidence="2 3">
    <name type="scientific">Mesocestoides corti</name>
    <name type="common">Flatworm</name>
    <dbReference type="NCBI Taxonomy" id="53468"/>
    <lineage>
        <taxon>Eukaryota</taxon>
        <taxon>Metazoa</taxon>
        <taxon>Spiralia</taxon>
        <taxon>Lophotrochozoa</taxon>
        <taxon>Platyhelminthes</taxon>
        <taxon>Cestoda</taxon>
        <taxon>Eucestoda</taxon>
        <taxon>Cyclophyllidea</taxon>
        <taxon>Mesocestoididae</taxon>
        <taxon>Mesocestoides</taxon>
    </lineage>
</organism>
<gene>
    <name evidence="2" type="ORF">MCOS_LOCUS5587</name>
</gene>
<sequence length="308" mass="33565">MEEMRTRVLRNHERCKFVQRSATAVAASGLTGALGTCFLPPISLACAGVSAASGIVNYYTKFAYDKLEESYENRLEFLEARANKAEKSVLDLCERIYDMDTSTYPRVLASSVPVTLSIAYNNNSNNDDDDGVNGSECKAQQIASKCVNAVASVADSCRPLPPALSRIDALIFRLRHQIKQGEALLEAVKIKLDEMRRPRKNGHTSAFSDGAPGKKADCSSRQLLLSVIGVSAVFARTLTPASRAHQINSFLHSNTYTHANSLAGLMYFKAYEIPSTQFSLRPHWIALPAPAEPGATSDGNFATDLQIN</sequence>
<evidence type="ECO:0000256" key="1">
    <source>
        <dbReference type="SAM" id="Coils"/>
    </source>
</evidence>
<evidence type="ECO:0000313" key="3">
    <source>
        <dbReference type="Proteomes" id="UP000267029"/>
    </source>
</evidence>
<proteinExistence type="predicted"/>
<name>A0A0R3UEV9_MESCO</name>
<reference evidence="2 3" key="1">
    <citation type="submission" date="2018-10" db="EMBL/GenBank/DDBJ databases">
        <authorList>
            <consortium name="Pathogen Informatics"/>
        </authorList>
    </citation>
    <scope>NUCLEOTIDE SEQUENCE [LARGE SCALE GENOMIC DNA]</scope>
</reference>
<keyword evidence="1" id="KW-0175">Coiled coil</keyword>
<protein>
    <submittedName>
        <fullName evidence="2">Uncharacterized protein</fullName>
    </submittedName>
</protein>
<dbReference type="EMBL" id="UXSR01005202">
    <property type="protein sequence ID" value="VDD79584.1"/>
    <property type="molecule type" value="Genomic_DNA"/>
</dbReference>
<dbReference type="AlphaFoldDB" id="A0A0R3UEV9"/>
<feature type="coiled-coil region" evidence="1">
    <location>
        <begin position="68"/>
        <end position="95"/>
    </location>
</feature>
<dbReference type="Proteomes" id="UP000267029">
    <property type="component" value="Unassembled WGS sequence"/>
</dbReference>
<evidence type="ECO:0000313" key="2">
    <source>
        <dbReference type="EMBL" id="VDD79584.1"/>
    </source>
</evidence>
<keyword evidence="3" id="KW-1185">Reference proteome</keyword>
<accession>A0A0R3UEV9</accession>